<dbReference type="EMBL" id="CAUYUJ010015499">
    <property type="protein sequence ID" value="CAK0854766.1"/>
    <property type="molecule type" value="Genomic_DNA"/>
</dbReference>
<feature type="transmembrane region" description="Helical" evidence="1">
    <location>
        <begin position="205"/>
        <end position="225"/>
    </location>
</feature>
<accession>A0ABN9U6Y3</accession>
<evidence type="ECO:0000313" key="2">
    <source>
        <dbReference type="EMBL" id="CAK0854766.1"/>
    </source>
</evidence>
<evidence type="ECO:0000256" key="1">
    <source>
        <dbReference type="SAM" id="Phobius"/>
    </source>
</evidence>
<gene>
    <name evidence="2" type="ORF">PCOR1329_LOCUS45727</name>
</gene>
<dbReference type="Proteomes" id="UP001189429">
    <property type="component" value="Unassembled WGS sequence"/>
</dbReference>
<proteinExistence type="predicted"/>
<sequence>MSSSGCNNGDEAATIALGQHWRPVEVLPSVSPCVGAAARPGVIRSTGQGHGHIMGRQRADDADDAAAAGADAVGSVAAVLLAATAAGLQAGSVSFDLWSSVGAVFVLSARERQQSHGALSANGSGEGSLKKAVSLSWSDHSADASTANSASSLDRKAGAKAQVVGPVSKARDILRRSALASTNDIIERKIIKEALTESKRRWGNCMMLPVMWFFFIFYALAASIMEDPEQRHLVESPIREAAARTTSPRPPPCCRASPRCQRCGSS</sequence>
<keyword evidence="1" id="KW-1133">Transmembrane helix</keyword>
<reference evidence="2" key="1">
    <citation type="submission" date="2023-10" db="EMBL/GenBank/DDBJ databases">
        <authorList>
            <person name="Chen Y."/>
            <person name="Shah S."/>
            <person name="Dougan E. K."/>
            <person name="Thang M."/>
            <person name="Chan C."/>
        </authorList>
    </citation>
    <scope>NUCLEOTIDE SEQUENCE [LARGE SCALE GENOMIC DNA]</scope>
</reference>
<name>A0ABN9U6Y3_9DINO</name>
<comment type="caution">
    <text evidence="2">The sequence shown here is derived from an EMBL/GenBank/DDBJ whole genome shotgun (WGS) entry which is preliminary data.</text>
</comment>
<keyword evidence="1" id="KW-0472">Membrane</keyword>
<keyword evidence="3" id="KW-1185">Reference proteome</keyword>
<protein>
    <submittedName>
        <fullName evidence="2">Uncharacterized protein</fullName>
    </submittedName>
</protein>
<organism evidence="2 3">
    <name type="scientific">Prorocentrum cordatum</name>
    <dbReference type="NCBI Taxonomy" id="2364126"/>
    <lineage>
        <taxon>Eukaryota</taxon>
        <taxon>Sar</taxon>
        <taxon>Alveolata</taxon>
        <taxon>Dinophyceae</taxon>
        <taxon>Prorocentrales</taxon>
        <taxon>Prorocentraceae</taxon>
        <taxon>Prorocentrum</taxon>
    </lineage>
</organism>
<keyword evidence="1" id="KW-0812">Transmembrane</keyword>
<evidence type="ECO:0000313" key="3">
    <source>
        <dbReference type="Proteomes" id="UP001189429"/>
    </source>
</evidence>